<dbReference type="Gene3D" id="3.40.50.300">
    <property type="entry name" value="P-loop containing nucleotide triphosphate hydrolases"/>
    <property type="match status" value="1"/>
</dbReference>
<evidence type="ECO:0000259" key="2">
    <source>
        <dbReference type="Pfam" id="PF13304"/>
    </source>
</evidence>
<dbReference type="InterPro" id="IPR003959">
    <property type="entry name" value="ATPase_AAA_core"/>
</dbReference>
<reference evidence="3" key="1">
    <citation type="submission" date="2021-02" db="EMBL/GenBank/DDBJ databases">
        <title>Natronoglycomyces albus gen. nov., sp. nov, a haloalkaliphilic actinobacterium from a soda solonchak soil.</title>
        <authorList>
            <person name="Sorokin D.Y."/>
            <person name="Khijniak T.V."/>
            <person name="Zakharycheva A.P."/>
            <person name="Boueva O.V."/>
            <person name="Ariskina E.V."/>
            <person name="Hahnke R.L."/>
            <person name="Bunk B."/>
            <person name="Sproer C."/>
            <person name="Schumann P."/>
            <person name="Evtushenko L.I."/>
            <person name="Kublanov I.V."/>
        </authorList>
    </citation>
    <scope>NUCLEOTIDE SEQUENCE</scope>
    <source>
        <strain evidence="3">DSM 106290</strain>
    </source>
</reference>
<protein>
    <submittedName>
        <fullName evidence="3">ATP-binding protein</fullName>
    </submittedName>
</protein>
<dbReference type="PANTHER" id="PTHR40396">
    <property type="entry name" value="ATPASE-LIKE PROTEIN"/>
    <property type="match status" value="1"/>
</dbReference>
<dbReference type="AlphaFoldDB" id="A0A895XNW4"/>
<dbReference type="SUPFAM" id="SSF52540">
    <property type="entry name" value="P-loop containing nucleoside triphosphate hydrolases"/>
    <property type="match status" value="1"/>
</dbReference>
<dbReference type="GO" id="GO:0016887">
    <property type="term" value="F:ATP hydrolysis activity"/>
    <property type="evidence" value="ECO:0007669"/>
    <property type="project" value="InterPro"/>
</dbReference>
<feature type="region of interest" description="Disordered" evidence="1">
    <location>
        <begin position="448"/>
        <end position="472"/>
    </location>
</feature>
<keyword evidence="4" id="KW-1185">Reference proteome</keyword>
<dbReference type="Proteomes" id="UP000662939">
    <property type="component" value="Chromosome"/>
</dbReference>
<proteinExistence type="predicted"/>
<evidence type="ECO:0000313" key="4">
    <source>
        <dbReference type="Proteomes" id="UP000662939"/>
    </source>
</evidence>
<dbReference type="RefSeq" id="WP_213171236.1">
    <property type="nucleotide sequence ID" value="NZ_CP070496.1"/>
</dbReference>
<dbReference type="EMBL" id="CP070496">
    <property type="protein sequence ID" value="QSB05233.1"/>
    <property type="molecule type" value="Genomic_DNA"/>
</dbReference>
<evidence type="ECO:0000313" key="3">
    <source>
        <dbReference type="EMBL" id="QSB05233.1"/>
    </source>
</evidence>
<dbReference type="PANTHER" id="PTHR40396:SF1">
    <property type="entry name" value="ATPASE AAA-TYPE CORE DOMAIN-CONTAINING PROTEIN"/>
    <property type="match status" value="1"/>
</dbReference>
<sequence length="472" mass="53026">MILLSFTVRNHKSIRDELTLDFIRPALRTLKPKEGQEWESYVYPLAGIFGGNATGKSALLDALGYTFSAILNSSTTWQAAKSMRWEPFALDNSPAVETSTFELDFVYDGKRHLYGFEVDANGIAREWLRDVPNTRWRTVFERESDKGTLYLHPKFRSVGKVTRRELVMSRALLLEHPQLAPIANNLVESFDLVSVKDTHREHRLRSIADSLVDGTITFEDIETLLQVADIGVEKVSVQEEELPENVREALRVFIGKFQDDIEVASEEGAEEEDAATPRFELGDKVSDMVIRNLLFTHRGVGEDRPAFSFHDESNGTIAWLAVMVPALEVLRKGGLYCVDEIDSSLHPHLLDVLLSVFEDPDLNPKRAQLLFTSHDAYILSPLSDTDLEPEQVWFTDKSYDGATELSCLADFPRHRDANVAKRYLLGRYGGTPRLAPGSLAPLIEKKAPRSGKTATRFMQKAPSSFSSARLPA</sequence>
<name>A0A895XNW4_9ACTN</name>
<feature type="compositionally biased region" description="Polar residues" evidence="1">
    <location>
        <begin position="461"/>
        <end position="472"/>
    </location>
</feature>
<organism evidence="3 4">
    <name type="scientific">Natronoglycomyces albus</name>
    <dbReference type="NCBI Taxonomy" id="2811108"/>
    <lineage>
        <taxon>Bacteria</taxon>
        <taxon>Bacillati</taxon>
        <taxon>Actinomycetota</taxon>
        <taxon>Actinomycetes</taxon>
        <taxon>Glycomycetales</taxon>
        <taxon>Glycomycetaceae</taxon>
        <taxon>Natronoglycomyces</taxon>
    </lineage>
</organism>
<dbReference type="GO" id="GO:0005524">
    <property type="term" value="F:ATP binding"/>
    <property type="evidence" value="ECO:0007669"/>
    <property type="project" value="UniProtKB-KW"/>
</dbReference>
<dbReference type="InterPro" id="IPR027417">
    <property type="entry name" value="P-loop_NTPase"/>
</dbReference>
<dbReference type="KEGG" id="nav:JQS30_15995"/>
<keyword evidence="3" id="KW-0547">Nucleotide-binding</keyword>
<keyword evidence="3" id="KW-0067">ATP-binding</keyword>
<feature type="domain" description="ATPase AAA-type core" evidence="2">
    <location>
        <begin position="45"/>
        <end position="380"/>
    </location>
</feature>
<evidence type="ECO:0000256" key="1">
    <source>
        <dbReference type="SAM" id="MobiDB-lite"/>
    </source>
</evidence>
<gene>
    <name evidence="3" type="ORF">JQS30_15995</name>
</gene>
<dbReference type="Pfam" id="PF13304">
    <property type="entry name" value="AAA_21"/>
    <property type="match status" value="1"/>
</dbReference>
<accession>A0A895XNW4</accession>